<organism evidence="3 4">
    <name type="scientific">Pseudomonas citronellolis</name>
    <dbReference type="NCBI Taxonomy" id="53408"/>
    <lineage>
        <taxon>Bacteria</taxon>
        <taxon>Pseudomonadati</taxon>
        <taxon>Pseudomonadota</taxon>
        <taxon>Gammaproteobacteria</taxon>
        <taxon>Pseudomonadales</taxon>
        <taxon>Pseudomonadaceae</taxon>
        <taxon>Pseudomonas</taxon>
    </lineage>
</organism>
<dbReference type="Proteomes" id="UP001220662">
    <property type="component" value="Unassembled WGS sequence"/>
</dbReference>
<dbReference type="AlphaFoldDB" id="A0AAW6P5G1"/>
<evidence type="ECO:0000313" key="4">
    <source>
        <dbReference type="Proteomes" id="UP001220662"/>
    </source>
</evidence>
<dbReference type="PROSITE" id="PS51257">
    <property type="entry name" value="PROKAR_LIPOPROTEIN"/>
    <property type="match status" value="1"/>
</dbReference>
<gene>
    <name evidence="3" type="ORF">P3W55_14790</name>
</gene>
<proteinExistence type="predicted"/>
<dbReference type="InterPro" id="IPR010752">
    <property type="entry name" value="DUF1329"/>
</dbReference>
<dbReference type="RefSeq" id="WP_276214831.1">
    <property type="nucleotide sequence ID" value="NZ_JARJLR010000246.1"/>
</dbReference>
<comment type="caution">
    <text evidence="3">The sequence shown here is derived from an EMBL/GenBank/DDBJ whole genome shotgun (WGS) entry which is preliminary data.</text>
</comment>
<feature type="chain" id="PRO_5044014924" evidence="2">
    <location>
        <begin position="23"/>
        <end position="456"/>
    </location>
</feature>
<protein>
    <submittedName>
        <fullName evidence="3">DUF1329 domain-containing protein</fullName>
    </submittedName>
</protein>
<feature type="region of interest" description="Disordered" evidence="1">
    <location>
        <begin position="431"/>
        <end position="456"/>
    </location>
</feature>
<feature type="signal peptide" evidence="2">
    <location>
        <begin position="1"/>
        <end position="22"/>
    </location>
</feature>
<keyword evidence="2" id="KW-0732">Signal</keyword>
<accession>A0AAW6P5G1</accession>
<dbReference type="EMBL" id="JARJLR010000246">
    <property type="protein sequence ID" value="MDF3842976.1"/>
    <property type="molecule type" value="Genomic_DNA"/>
</dbReference>
<evidence type="ECO:0000256" key="2">
    <source>
        <dbReference type="SAM" id="SignalP"/>
    </source>
</evidence>
<reference evidence="3" key="1">
    <citation type="submission" date="2023-03" db="EMBL/GenBank/DDBJ databases">
        <title>Draft assemblies of triclosan tolerant bacteria isolated from returned activated sludge.</title>
        <authorList>
            <person name="Van Hamelsveld S."/>
        </authorList>
    </citation>
    <scope>NUCLEOTIDE SEQUENCE</scope>
    <source>
        <strain evidence="3">GW210015_S63</strain>
    </source>
</reference>
<name>A0AAW6P5G1_9PSED</name>
<dbReference type="Gene3D" id="2.50.20.10">
    <property type="entry name" value="Lipoprotein localisation LolA/LolB/LppX"/>
    <property type="match status" value="1"/>
</dbReference>
<evidence type="ECO:0000313" key="3">
    <source>
        <dbReference type="EMBL" id="MDF3842976.1"/>
    </source>
</evidence>
<evidence type="ECO:0000256" key="1">
    <source>
        <dbReference type="SAM" id="MobiDB-lite"/>
    </source>
</evidence>
<sequence length="456" mass="51288">MISKKVAAFGLLSLACSWHAFAAVSTQEASALGGELTGFGAIKAGNADGSIPPYTGGLTQVPAGMDVREGKWVDPYAGEKPLYRINSENMAKYADKLSDGVKQLMLDNKDYYLDVYPSHRSLAFPEDFLKATARNATSCHTVKDGLAVETGCRGGLPFPIPKTGNEVMWNKMLAYWGNQSWESNKVSYWMLNQDGKPVLTNLMRPFTEKPYYQVQLSDRPENLYQRVIGYTEGPSRKAGEINGTNQFLDPLVDPRKAWQYTTGQRRVKLAPEFSYDTPMAVLGGAMFYDELFMFDGTMDRFDFKLLGKKEMYINANNYNVSFNCKVDKLFINRHVNPECERWELRRVWVVEATLKPGMRHANSKRMYYFDEDGYTAGLMDGWDQAGKLSRTGINYQLSAPDVKAQMGGTFVVYNLNRGMVAFQSDLSTDPNSNMRYITPPRESELSPEFVSSGGLR</sequence>
<dbReference type="Pfam" id="PF07044">
    <property type="entry name" value="DUF1329"/>
    <property type="match status" value="1"/>
</dbReference>